<dbReference type="Proteomes" id="UP000664163">
    <property type="component" value="Unassembled WGS sequence"/>
</dbReference>
<dbReference type="Gene3D" id="2.60.40.3140">
    <property type="match status" value="1"/>
</dbReference>
<gene>
    <name evidence="1" type="ORF">J0X13_13325</name>
</gene>
<organism evidence="1 2">
    <name type="scientific">[Muricauda] lutisoli</name>
    <dbReference type="NCBI Taxonomy" id="2816035"/>
    <lineage>
        <taxon>Bacteria</taxon>
        <taxon>Pseudomonadati</taxon>
        <taxon>Bacteroidota</taxon>
        <taxon>Flavobacteriia</taxon>
        <taxon>Flavobacteriales</taxon>
        <taxon>Flavobacteriaceae</taxon>
        <taxon>Allomuricauda</taxon>
    </lineage>
</organism>
<proteinExistence type="predicted"/>
<sequence>MKIRFILLFLIVVQFGFANEFKFGKVSKEEVMAKEHHLDPEANAAILFKKEWVHYTYDNNLGWSLIREVNYRIKIYNKDGFEWATLGVPLYAASGMEENISSIKGYTFNMEGDKLVSEKLKKDGIFEEEVNKYRNKASITMPNVKEGSVLDIEYKVSSPIYWYMDEFKLQYQIPLDHVEIKLEIPEYFIFRKYGKGSHPIEVNQSKENRSVNISYTTKDLGARYIGRGTTKHTDKVEFMENIHHVITDNIPALLDEKYTSNIDNYRTSIKFELAATRFPNSPYENYSLTWEGVAKSIYDYDDFGNELKKTNYFREDLENLLNGLGSDEEKAITIFEFVKTKMNWNNYVGVTCESGGVRKAYKEETGNAAEINLMLTSMFRYAGLKANPVLISTRSNGIPLFPTSDGFNYVVAALEMQDNVLLFDATEKNSLPNIMPLRALNWTGRLIREDGSSAQVGLIPKKKSLDVTMMTVDVHEDGFVSGKIREQFTVYNAFSFRKKYFSVGEDSFLESLEKKQGDIEISDYEIQNKGNLSKPVVQSFGFVKEGAFEAISGKLYVSPLFHLATLENPFKADKREFPIDFGFPWEDRYVVNINIPDGYVVESLPEPIAVALPDDLGQFKYNIKANQNVVSVNVVVGINSGILPARSYQDLKELYRHIVEKESEKIVFTKS</sequence>
<protein>
    <submittedName>
        <fullName evidence="1">Transglutaminase</fullName>
    </submittedName>
</protein>
<accession>A0ABS3EZK2</accession>
<dbReference type="EMBL" id="JAFLND010000003">
    <property type="protein sequence ID" value="MBO0331538.1"/>
    <property type="molecule type" value="Genomic_DNA"/>
</dbReference>
<keyword evidence="2" id="KW-1185">Reference proteome</keyword>
<reference evidence="1 2" key="1">
    <citation type="submission" date="2021-03" db="EMBL/GenBank/DDBJ databases">
        <title>Muricauda sp. CAU 1631 isolated from Incheon.</title>
        <authorList>
            <person name="Kim W."/>
        </authorList>
    </citation>
    <scope>NUCLEOTIDE SEQUENCE [LARGE SCALE GENOMIC DNA]</scope>
    <source>
        <strain evidence="1 2">CAU 1631</strain>
    </source>
</reference>
<dbReference type="Gene3D" id="2.60.120.1130">
    <property type="match status" value="1"/>
</dbReference>
<dbReference type="Gene3D" id="3.10.620.30">
    <property type="match status" value="1"/>
</dbReference>
<evidence type="ECO:0000313" key="2">
    <source>
        <dbReference type="Proteomes" id="UP000664163"/>
    </source>
</evidence>
<comment type="caution">
    <text evidence="1">The sequence shown here is derived from an EMBL/GenBank/DDBJ whole genome shotgun (WGS) entry which is preliminary data.</text>
</comment>
<name>A0ABS3EZK2_9FLAO</name>
<evidence type="ECO:0000313" key="1">
    <source>
        <dbReference type="EMBL" id="MBO0331538.1"/>
    </source>
</evidence>
<dbReference type="RefSeq" id="WP_207071888.1">
    <property type="nucleotide sequence ID" value="NZ_JAFLND010000003.1"/>
</dbReference>